<dbReference type="InterPro" id="IPR011050">
    <property type="entry name" value="Pectin_lyase_fold/virulence"/>
</dbReference>
<dbReference type="InterPro" id="IPR039448">
    <property type="entry name" value="Beta_helix"/>
</dbReference>
<proteinExistence type="predicted"/>
<protein>
    <submittedName>
        <fullName evidence="2">Right-handed parallel beta-helix repeat-containing protein</fullName>
    </submittedName>
</protein>
<evidence type="ECO:0000313" key="3">
    <source>
        <dbReference type="Proteomes" id="UP001247805"/>
    </source>
</evidence>
<keyword evidence="3" id="KW-1185">Reference proteome</keyword>
<comment type="caution">
    <text evidence="2">The sequence shown here is derived from an EMBL/GenBank/DDBJ whole genome shotgun (WGS) entry which is preliminary data.</text>
</comment>
<sequence length="875" mass="98210">MLAKAVIQLSKTASDKNETWIALALKLYPIDAYRILEQLYVDSYFEESTLESAALIAGLEPNLIFTATATNDLEYRVVPLIHSASLTVYNQQQDANTRLWFKPSTSSEWLPTLALQWEPILGALSGSIVHLQPNTSYDIKLEYLDDTQVIDERLYSFQTRPNSPPIDPEKIYYLSDIYTGGQLNLTDLGIEGSEDGWALIIGDGPEIIASVEDYAAIDIGSQSYIKFENIMVKGGQKYGITAKDAHHLWIDGCNVSEFGRVGEDIRNGVAYETAESTSPINYDSGIYLRKTGVVTIENCEVHSPNGKANSWQYGHPYGPSAMLLWAYHSTEEYRGQYIIRNNRFYGTPEHRFNDVIESRSNFRPWGGFVRDSAIHNNYLAYANDDLVELDGGQSNVLFYDNELTQGFCGISVAPNMFGPSYIFNNYIHDLGDDRDKEWAAIKMGGLIARPAGITNLFENLIIINNNGVARSGVENDRTFWLNAQNNIIISKKRGGRGIYDQEFYQGSTFKNNIIYNTYNGAPYVEATIDDDFYHPWSEQADKINSIVNSDSTYYIESDTRFNIPNFSSSTSVIFSPAASTQLLSPVTTDSIEPINFYDKSITPFDNQDKNGDYLIEDNGYTIVLSGNAWKSIDLPYKVNLNTVIQLDVKTNGLGEIIGVAIEDDNKFTSNKLFKFAGRQPTSQNQFRSDLSDSFKTLTLPIGKFMAGMIDRLVFVLDEDSARNTLPEAQFKNVKIYDKPDIYTKTLQQYGTAPSTTEVDFSSAPISSFSNQDKDNNYVVTGGGDALTLYGNTWKSVKINHKITPQTLLEFEMKTNGAGEIAGMAFENDSRLTNSRLYKLDGRQKCQNDLFEYSSPGNLKPSPYLLANFQLQIWIE</sequence>
<accession>A0ABU3T151</accession>
<name>A0ABU3T151_9ALTE</name>
<dbReference type="SUPFAM" id="SSF51126">
    <property type="entry name" value="Pectin lyase-like"/>
    <property type="match status" value="1"/>
</dbReference>
<dbReference type="Pfam" id="PF13229">
    <property type="entry name" value="Beta_helix"/>
    <property type="match status" value="1"/>
</dbReference>
<gene>
    <name evidence="2" type="ORF">RS130_20650</name>
</gene>
<dbReference type="RefSeq" id="WP_316027489.1">
    <property type="nucleotide sequence ID" value="NZ_JAWDIO010000002.1"/>
</dbReference>
<dbReference type="EMBL" id="JAWDIO010000002">
    <property type="protein sequence ID" value="MDU0355978.1"/>
    <property type="molecule type" value="Genomic_DNA"/>
</dbReference>
<reference evidence="2 3" key="1">
    <citation type="submission" date="2023-10" db="EMBL/GenBank/DDBJ databases">
        <title>Glaciecola aquimarina strain GGW-M5 nov., isolated from a coastal seawater.</title>
        <authorList>
            <person name="Bayburt H."/>
            <person name="Kim J.M."/>
            <person name="Choi B.J."/>
            <person name="Jeon C.O."/>
        </authorList>
    </citation>
    <scope>NUCLEOTIDE SEQUENCE [LARGE SCALE GENOMIC DNA]</scope>
    <source>
        <strain evidence="2 3">KCTC 32108</strain>
    </source>
</reference>
<dbReference type="Proteomes" id="UP001247805">
    <property type="component" value="Unassembled WGS sequence"/>
</dbReference>
<evidence type="ECO:0000313" key="2">
    <source>
        <dbReference type="EMBL" id="MDU0355978.1"/>
    </source>
</evidence>
<evidence type="ECO:0000259" key="1">
    <source>
        <dbReference type="Pfam" id="PF13229"/>
    </source>
</evidence>
<organism evidence="2 3">
    <name type="scientific">Paraglaciecola aquimarina</name>
    <dbReference type="NCBI Taxonomy" id="1235557"/>
    <lineage>
        <taxon>Bacteria</taxon>
        <taxon>Pseudomonadati</taxon>
        <taxon>Pseudomonadota</taxon>
        <taxon>Gammaproteobacteria</taxon>
        <taxon>Alteromonadales</taxon>
        <taxon>Alteromonadaceae</taxon>
        <taxon>Paraglaciecola</taxon>
    </lineage>
</organism>
<feature type="domain" description="Right handed beta helix" evidence="1">
    <location>
        <begin position="216"/>
        <end position="411"/>
    </location>
</feature>